<reference evidence="1 2" key="1">
    <citation type="journal article" date="2015" name="PLoS Negl. Trop. Dis.">
        <title>Distribution of Plasmids in Distinct Leptospira Pathogenic Species.</title>
        <authorList>
            <person name="Wang Y."/>
            <person name="Zhuang X."/>
            <person name="Zhong Y."/>
            <person name="Zhang C."/>
            <person name="Zhang Y."/>
            <person name="Zeng L."/>
            <person name="Zhu Y."/>
            <person name="He P."/>
            <person name="Dong K."/>
            <person name="Pal U."/>
            <person name="Guo X."/>
            <person name="Qin J."/>
        </authorList>
    </citation>
    <scope>NUCLEOTIDE SEQUENCE [LARGE SCALE GENOMIC DNA]</scope>
    <source>
        <strain evidence="1 2">56604</strain>
    </source>
</reference>
<dbReference type="EMBL" id="CP012029">
    <property type="protein sequence ID" value="ALO26069.1"/>
    <property type="molecule type" value="Genomic_DNA"/>
</dbReference>
<protein>
    <submittedName>
        <fullName evidence="1">Uncharacterized protein</fullName>
    </submittedName>
</protein>
<proteinExistence type="predicted"/>
<evidence type="ECO:0000313" key="2">
    <source>
        <dbReference type="Proteomes" id="UP000058857"/>
    </source>
</evidence>
<gene>
    <name evidence="1" type="ORF">LBBP_01786</name>
</gene>
<dbReference type="Proteomes" id="UP000058857">
    <property type="component" value="Chromosome 1"/>
</dbReference>
<accession>A0A0S2IRD1</accession>
<name>A0A0S2IRD1_LEPBO</name>
<sequence>MGVPTFVFTEKLMHEKKLLTPEFTSEIIQESNFVDSFLT</sequence>
<evidence type="ECO:0000313" key="1">
    <source>
        <dbReference type="EMBL" id="ALO26069.1"/>
    </source>
</evidence>
<organism evidence="1">
    <name type="scientific">Leptospira borgpetersenii serovar Ballum</name>
    <dbReference type="NCBI Taxonomy" id="280505"/>
    <lineage>
        <taxon>Bacteria</taxon>
        <taxon>Pseudomonadati</taxon>
        <taxon>Spirochaetota</taxon>
        <taxon>Spirochaetia</taxon>
        <taxon>Leptospirales</taxon>
        <taxon>Leptospiraceae</taxon>
        <taxon>Leptospira</taxon>
    </lineage>
</organism>
<dbReference type="AlphaFoldDB" id="A0A0S2IRD1"/>
<dbReference type="PATRIC" id="fig|280505.15.peg.1750"/>